<comment type="caution">
    <text evidence="4">The sequence shown here is derived from an EMBL/GenBank/DDBJ whole genome shotgun (WGS) entry which is preliminary data.</text>
</comment>
<dbReference type="InterPro" id="IPR045597">
    <property type="entry name" value="DUF6458"/>
</dbReference>
<keyword evidence="2" id="KW-0812">Transmembrane</keyword>
<dbReference type="STRING" id="262209.AWH69_04590"/>
<dbReference type="Pfam" id="PF20059">
    <property type="entry name" value="DUF6458"/>
    <property type="match status" value="1"/>
</dbReference>
<feature type="compositionally biased region" description="Acidic residues" evidence="1">
    <location>
        <begin position="75"/>
        <end position="86"/>
    </location>
</feature>
<evidence type="ECO:0000313" key="4">
    <source>
        <dbReference type="EMBL" id="OAB89036.1"/>
    </source>
</evidence>
<keyword evidence="2" id="KW-1133">Transmembrane helix</keyword>
<feature type="transmembrane region" description="Helical" evidence="2">
    <location>
        <begin position="35"/>
        <end position="54"/>
    </location>
</feature>
<gene>
    <name evidence="4" type="ORF">AWH69_04590</name>
</gene>
<sequence>MYIGLGIALLVIGAILTFAIGPDRVEGVDLEMIGYIFMAGGVLAILLSLVLGRPRGPRGYTSRRVSRTDPRTGEAYDEVQVDPDRR</sequence>
<evidence type="ECO:0000313" key="5">
    <source>
        <dbReference type="Proteomes" id="UP000076976"/>
    </source>
</evidence>
<proteinExistence type="predicted"/>
<dbReference type="Proteomes" id="UP000076976">
    <property type="component" value="Unassembled WGS sequence"/>
</dbReference>
<protein>
    <recommendedName>
        <fullName evidence="3">DUF6458 domain-containing protein</fullName>
    </recommendedName>
</protein>
<organism evidence="4 5">
    <name type="scientific">Janibacter melonis</name>
    <dbReference type="NCBI Taxonomy" id="262209"/>
    <lineage>
        <taxon>Bacteria</taxon>
        <taxon>Bacillati</taxon>
        <taxon>Actinomycetota</taxon>
        <taxon>Actinomycetes</taxon>
        <taxon>Micrococcales</taxon>
        <taxon>Intrasporangiaceae</taxon>
        <taxon>Janibacter</taxon>
    </lineage>
</organism>
<dbReference type="EMBL" id="LQZG01000001">
    <property type="protein sequence ID" value="OAB89036.1"/>
    <property type="molecule type" value="Genomic_DNA"/>
</dbReference>
<accession>A0A176QGU8</accession>
<feature type="domain" description="DUF6458" evidence="3">
    <location>
        <begin position="1"/>
        <end position="50"/>
    </location>
</feature>
<name>A0A176QGU8_9MICO</name>
<keyword evidence="2" id="KW-0472">Membrane</keyword>
<evidence type="ECO:0000259" key="3">
    <source>
        <dbReference type="Pfam" id="PF20059"/>
    </source>
</evidence>
<dbReference type="AlphaFoldDB" id="A0A176QGU8"/>
<dbReference type="RefSeq" id="WP_068272093.1">
    <property type="nucleotide sequence ID" value="NZ_LQZG01000001.1"/>
</dbReference>
<feature type="region of interest" description="Disordered" evidence="1">
    <location>
        <begin position="54"/>
        <end position="86"/>
    </location>
</feature>
<evidence type="ECO:0000256" key="2">
    <source>
        <dbReference type="SAM" id="Phobius"/>
    </source>
</evidence>
<keyword evidence="5" id="KW-1185">Reference proteome</keyword>
<reference evidence="4 5" key="1">
    <citation type="submission" date="2016-01" db="EMBL/GenBank/DDBJ databases">
        <title>Janibacter melonis strain CD11_4 genome sequencing and assembly.</title>
        <authorList>
            <person name="Nair G.R."/>
            <person name="Kaur G."/>
            <person name="Chander A.M."/>
            <person name="Mayilraj S."/>
        </authorList>
    </citation>
    <scope>NUCLEOTIDE SEQUENCE [LARGE SCALE GENOMIC DNA]</scope>
    <source>
        <strain evidence="4 5">CD11-4</strain>
    </source>
</reference>
<evidence type="ECO:0000256" key="1">
    <source>
        <dbReference type="SAM" id="MobiDB-lite"/>
    </source>
</evidence>